<comment type="caution">
    <text evidence="2">The sequence shown here is derived from an EMBL/GenBank/DDBJ whole genome shotgun (WGS) entry which is preliminary data.</text>
</comment>
<dbReference type="InterPro" id="IPR016186">
    <property type="entry name" value="C-type_lectin-like/link_sf"/>
</dbReference>
<dbReference type="InterPro" id="IPR050111">
    <property type="entry name" value="C-type_lectin/snaclec_domain"/>
</dbReference>
<dbReference type="AlphaFoldDB" id="A0AA36JCM9"/>
<feature type="chain" id="PRO_5041453798" description="C-type lectin domain-containing protein" evidence="1">
    <location>
        <begin position="30"/>
        <end position="93"/>
    </location>
</feature>
<dbReference type="InterPro" id="IPR016187">
    <property type="entry name" value="CTDL_fold"/>
</dbReference>
<feature type="signal peptide" evidence="1">
    <location>
        <begin position="1"/>
        <end position="29"/>
    </location>
</feature>
<protein>
    <recommendedName>
        <fullName evidence="4">C-type lectin domain-containing protein</fullName>
    </recommendedName>
</protein>
<keyword evidence="3" id="KW-1185">Reference proteome</keyword>
<keyword evidence="1" id="KW-0732">Signal</keyword>
<accession>A0AA36JCM9</accession>
<sequence length="93" mass="9814">MALSWGRMGGSRGLLLALALLARTPACPAGWQAFESSCFRVFEGPANWDQARERCEGLGAQLASVHSEAENGQLVFACGNTRLGTWGLAADSS</sequence>
<dbReference type="Gene3D" id="3.10.100.10">
    <property type="entry name" value="Mannose-Binding Protein A, subunit A"/>
    <property type="match status" value="1"/>
</dbReference>
<organism evidence="2 3">
    <name type="scientific">Effrenium voratum</name>
    <dbReference type="NCBI Taxonomy" id="2562239"/>
    <lineage>
        <taxon>Eukaryota</taxon>
        <taxon>Sar</taxon>
        <taxon>Alveolata</taxon>
        <taxon>Dinophyceae</taxon>
        <taxon>Suessiales</taxon>
        <taxon>Symbiodiniaceae</taxon>
        <taxon>Effrenium</taxon>
    </lineage>
</organism>
<reference evidence="2" key="1">
    <citation type="submission" date="2023-08" db="EMBL/GenBank/DDBJ databases">
        <authorList>
            <person name="Chen Y."/>
            <person name="Shah S."/>
            <person name="Dougan E. K."/>
            <person name="Thang M."/>
            <person name="Chan C."/>
        </authorList>
    </citation>
    <scope>NUCLEOTIDE SEQUENCE</scope>
</reference>
<evidence type="ECO:0000313" key="3">
    <source>
        <dbReference type="Proteomes" id="UP001178507"/>
    </source>
</evidence>
<dbReference type="SUPFAM" id="SSF56436">
    <property type="entry name" value="C-type lectin-like"/>
    <property type="match status" value="1"/>
</dbReference>
<gene>
    <name evidence="2" type="ORF">EVOR1521_LOCUS26362</name>
</gene>
<evidence type="ECO:0000256" key="1">
    <source>
        <dbReference type="SAM" id="SignalP"/>
    </source>
</evidence>
<evidence type="ECO:0000313" key="2">
    <source>
        <dbReference type="EMBL" id="CAJ1403772.1"/>
    </source>
</evidence>
<proteinExistence type="predicted"/>
<dbReference type="CDD" id="cd00037">
    <property type="entry name" value="CLECT"/>
    <property type="match status" value="1"/>
</dbReference>
<dbReference type="EMBL" id="CAUJNA010003508">
    <property type="protein sequence ID" value="CAJ1403772.1"/>
    <property type="molecule type" value="Genomic_DNA"/>
</dbReference>
<name>A0AA36JCM9_9DINO</name>
<evidence type="ECO:0008006" key="4">
    <source>
        <dbReference type="Google" id="ProtNLM"/>
    </source>
</evidence>
<dbReference type="PANTHER" id="PTHR22803">
    <property type="entry name" value="MANNOSE, PHOSPHOLIPASE, LECTIN RECEPTOR RELATED"/>
    <property type="match status" value="1"/>
</dbReference>
<dbReference type="Proteomes" id="UP001178507">
    <property type="component" value="Unassembled WGS sequence"/>
</dbReference>